<evidence type="ECO:0008006" key="4">
    <source>
        <dbReference type="Google" id="ProtNLM"/>
    </source>
</evidence>
<accession>A0A939EKI3</accession>
<dbReference type="Proteomes" id="UP000664096">
    <property type="component" value="Unassembled WGS sequence"/>
</dbReference>
<evidence type="ECO:0000256" key="1">
    <source>
        <dbReference type="SAM" id="Phobius"/>
    </source>
</evidence>
<sequence>MTDAPAVGPKPSLGIGSLISESFSILFGKFIQVVAVAFGPALIGLVISGLLIGFGVVAGSAEPNFAGPGTAVAFILTILVQIVVYAVTTALLVQLAYDAKLGRTVQIGKYLGPAFAAVVPIAILSLVSGILFMLGFMLFIVPGLWILAVFSVMAPAVVIEKAGFGGLGRSASLTKEYRWPIVGAFVLIIIISAVINLVAQLVVGLVSSILGIVAIDILLSALLSTVSAGLGSILIALIYARLREIKEGVSVDQIAAVFD</sequence>
<reference evidence="2" key="1">
    <citation type="submission" date="2020-12" db="EMBL/GenBank/DDBJ databases">
        <title>Oil enriched cultivation method for isolating marine PHA-producing bacteria.</title>
        <authorList>
            <person name="Zheng W."/>
            <person name="Yu S."/>
            <person name="Huang Y."/>
        </authorList>
    </citation>
    <scope>NUCLEOTIDE SEQUENCE</scope>
    <source>
        <strain evidence="2">SY-2-12</strain>
    </source>
</reference>
<proteinExistence type="predicted"/>
<feature type="transmembrane region" description="Helical" evidence="1">
    <location>
        <begin position="179"/>
        <end position="203"/>
    </location>
</feature>
<organism evidence="2 3">
    <name type="scientific">Roseibium aggregatum</name>
    <dbReference type="NCBI Taxonomy" id="187304"/>
    <lineage>
        <taxon>Bacteria</taxon>
        <taxon>Pseudomonadati</taxon>
        <taxon>Pseudomonadota</taxon>
        <taxon>Alphaproteobacteria</taxon>
        <taxon>Hyphomicrobiales</taxon>
        <taxon>Stappiaceae</taxon>
        <taxon>Roseibium</taxon>
    </lineage>
</organism>
<keyword evidence="1" id="KW-1133">Transmembrane helix</keyword>
<keyword evidence="1" id="KW-0472">Membrane</keyword>
<evidence type="ECO:0000313" key="3">
    <source>
        <dbReference type="Proteomes" id="UP000664096"/>
    </source>
</evidence>
<dbReference type="EMBL" id="JAEKJZ010000006">
    <property type="protein sequence ID" value="MBN9673389.1"/>
    <property type="molecule type" value="Genomic_DNA"/>
</dbReference>
<gene>
    <name evidence="2" type="ORF">JF539_23730</name>
</gene>
<evidence type="ECO:0000313" key="2">
    <source>
        <dbReference type="EMBL" id="MBN9673389.1"/>
    </source>
</evidence>
<feature type="transmembrane region" description="Helical" evidence="1">
    <location>
        <begin position="71"/>
        <end position="93"/>
    </location>
</feature>
<name>A0A939EKI3_9HYPH</name>
<dbReference type="RefSeq" id="WP_207143217.1">
    <property type="nucleotide sequence ID" value="NZ_JAEKJZ010000006.1"/>
</dbReference>
<keyword evidence="1" id="KW-0812">Transmembrane</keyword>
<comment type="caution">
    <text evidence="2">The sequence shown here is derived from an EMBL/GenBank/DDBJ whole genome shotgun (WGS) entry which is preliminary data.</text>
</comment>
<feature type="transmembrane region" description="Helical" evidence="1">
    <location>
        <begin position="209"/>
        <end position="240"/>
    </location>
</feature>
<dbReference type="AlphaFoldDB" id="A0A939EKI3"/>
<feature type="transmembrane region" description="Helical" evidence="1">
    <location>
        <begin position="139"/>
        <end position="159"/>
    </location>
</feature>
<feature type="transmembrane region" description="Helical" evidence="1">
    <location>
        <begin position="33"/>
        <end position="59"/>
    </location>
</feature>
<feature type="transmembrane region" description="Helical" evidence="1">
    <location>
        <begin position="114"/>
        <end position="133"/>
    </location>
</feature>
<protein>
    <recommendedName>
        <fullName evidence="4">Glycerophosphoryl diester phosphodiesterase membrane domain-containing protein</fullName>
    </recommendedName>
</protein>